<keyword evidence="2" id="KW-0812">Transmembrane</keyword>
<feature type="compositionally biased region" description="Basic and acidic residues" evidence="1">
    <location>
        <begin position="20"/>
        <end position="30"/>
    </location>
</feature>
<dbReference type="VEuPathDB" id="MicrosporidiaDB:TUBRATIS_001400"/>
<keyword evidence="2" id="KW-0472">Membrane</keyword>
<reference evidence="3 4" key="1">
    <citation type="submission" date="2018-10" db="EMBL/GenBank/DDBJ databases">
        <title>Draft genome sequence of the microsporidian Tubulinosema ratisbonensis.</title>
        <authorList>
            <person name="Polonais V."/>
            <person name="Peyretaillade E."/>
            <person name="Niehus S."/>
            <person name="Wawrzyniak I."/>
            <person name="Franchet A."/>
            <person name="Gaspin C."/>
            <person name="Reichstadt M."/>
            <person name="Belser C."/>
            <person name="Labadie K."/>
            <person name="Delbac F."/>
            <person name="Ferrandon D."/>
        </authorList>
    </citation>
    <scope>NUCLEOTIDE SEQUENCE [LARGE SCALE GENOMIC DNA]</scope>
    <source>
        <strain evidence="3 4">Franzen</strain>
    </source>
</reference>
<comment type="caution">
    <text evidence="3">The sequence shown here is derived from an EMBL/GenBank/DDBJ whole genome shotgun (WGS) entry which is preliminary data.</text>
</comment>
<evidence type="ECO:0000313" key="4">
    <source>
        <dbReference type="Proteomes" id="UP000282876"/>
    </source>
</evidence>
<keyword evidence="4" id="KW-1185">Reference proteome</keyword>
<feature type="transmembrane region" description="Helical" evidence="2">
    <location>
        <begin position="41"/>
        <end position="62"/>
    </location>
</feature>
<name>A0A437AQ04_9MICR</name>
<gene>
    <name evidence="3" type="ORF">TUBRATIS_001400</name>
</gene>
<protein>
    <recommendedName>
        <fullName evidence="5">Transmembrane protein</fullName>
    </recommendedName>
</protein>
<feature type="region of interest" description="Disordered" evidence="1">
    <location>
        <begin position="1"/>
        <end position="30"/>
    </location>
</feature>
<evidence type="ECO:0000256" key="1">
    <source>
        <dbReference type="SAM" id="MobiDB-lite"/>
    </source>
</evidence>
<evidence type="ECO:0000313" key="3">
    <source>
        <dbReference type="EMBL" id="RVD93321.1"/>
    </source>
</evidence>
<organism evidence="3 4">
    <name type="scientific">Tubulinosema ratisbonensis</name>
    <dbReference type="NCBI Taxonomy" id="291195"/>
    <lineage>
        <taxon>Eukaryota</taxon>
        <taxon>Fungi</taxon>
        <taxon>Fungi incertae sedis</taxon>
        <taxon>Microsporidia</taxon>
        <taxon>Tubulinosematoidea</taxon>
        <taxon>Tubulinosematidae</taxon>
        <taxon>Tubulinosema</taxon>
    </lineage>
</organism>
<evidence type="ECO:0000256" key="2">
    <source>
        <dbReference type="SAM" id="Phobius"/>
    </source>
</evidence>
<feature type="compositionally biased region" description="Basic and acidic residues" evidence="1">
    <location>
        <begin position="1"/>
        <end position="10"/>
    </location>
</feature>
<evidence type="ECO:0008006" key="5">
    <source>
        <dbReference type="Google" id="ProtNLM"/>
    </source>
</evidence>
<dbReference type="AlphaFoldDB" id="A0A437AQ04"/>
<accession>A0A437AQ04</accession>
<keyword evidence="2" id="KW-1133">Transmembrane helix</keyword>
<dbReference type="EMBL" id="RCSS01000046">
    <property type="protein sequence ID" value="RVD93321.1"/>
    <property type="molecule type" value="Genomic_DNA"/>
</dbReference>
<proteinExistence type="predicted"/>
<sequence length="210" mass="24119">MTSNKQKEEESSSETSSSESLEKKEEIKKEKKETNPFDPIAFIWAIISLGTIICTIILFVFLENVVSDQSKAKNLNEHLNKSKAEKWQTTVFKLSQIKKLNVNFTELTSNLADADFCFINISDTVFYVIYNSKLLFRRNLSDFLKKLESTNVKEDRKIIDPFISYCFLSLYIKLPVFLIQLRGNEVFINNNLVSQKTSGITGLLHGLLKD</sequence>
<dbReference type="Proteomes" id="UP000282876">
    <property type="component" value="Unassembled WGS sequence"/>
</dbReference>